<comment type="function">
    <text evidence="1">S-adenosyl-L-methionine-dependent protein-lysine N-methyltransferase that methylates elongation factor 1-alpha.</text>
</comment>
<reference evidence="2" key="1">
    <citation type="submission" date="2014-08" db="EMBL/GenBank/DDBJ databases">
        <authorList>
            <person name="Sharma Rahul"/>
            <person name="Thines Marco"/>
        </authorList>
    </citation>
    <scope>NUCLEOTIDE SEQUENCE</scope>
</reference>
<dbReference type="EMBL" id="LN483157">
    <property type="protein sequence ID" value="CED84151.1"/>
    <property type="molecule type" value="Genomic_DNA"/>
</dbReference>
<dbReference type="InterPro" id="IPR029063">
    <property type="entry name" value="SAM-dependent_MTases_sf"/>
</dbReference>
<keyword evidence="1" id="KW-0949">S-adenosyl-L-methionine</keyword>
<protein>
    <recommendedName>
        <fullName evidence="1">Protein-lysine N-methyltransferase EFM6</fullName>
        <ecNumber evidence="1">2.1.1.-</ecNumber>
    </recommendedName>
    <alternativeName>
        <fullName evidence="1">Elongation factor methyltransferase 6</fullName>
    </alternativeName>
</protein>
<evidence type="ECO:0000256" key="1">
    <source>
        <dbReference type="HAMAP-Rule" id="MF_03198"/>
    </source>
</evidence>
<dbReference type="GO" id="GO:0016279">
    <property type="term" value="F:protein-lysine N-methyltransferase activity"/>
    <property type="evidence" value="ECO:0007669"/>
    <property type="project" value="UniProtKB-UniRule"/>
</dbReference>
<dbReference type="PANTHER" id="PTHR14614">
    <property type="entry name" value="HEPATOCELLULAR CARCINOMA-ASSOCIATED ANTIGEN"/>
    <property type="match status" value="1"/>
</dbReference>
<dbReference type="AlphaFoldDB" id="A0A0F7SRR3"/>
<keyword evidence="1" id="KW-0963">Cytoplasm</keyword>
<name>A0A0F7SRR3_PHARH</name>
<dbReference type="Pfam" id="PF10294">
    <property type="entry name" value="Methyltransf_16"/>
    <property type="match status" value="1"/>
</dbReference>
<evidence type="ECO:0000313" key="2">
    <source>
        <dbReference type="EMBL" id="CED84151.1"/>
    </source>
</evidence>
<comment type="subcellular location">
    <subcellularLocation>
        <location evidence="1">Cytoplasm</location>
    </subcellularLocation>
</comment>
<dbReference type="Gene3D" id="3.40.50.150">
    <property type="entry name" value="Vaccinia Virus protein VP39"/>
    <property type="match status" value="1"/>
</dbReference>
<dbReference type="PANTHER" id="PTHR14614:SF132">
    <property type="entry name" value="PROTEIN-LYSINE METHYLTRANSFERASE C42C1.13"/>
    <property type="match status" value="1"/>
</dbReference>
<dbReference type="InterPro" id="IPR033684">
    <property type="entry name" value="EFM6"/>
</dbReference>
<dbReference type="SUPFAM" id="SSF53335">
    <property type="entry name" value="S-adenosyl-L-methionine-dependent methyltransferases"/>
    <property type="match status" value="1"/>
</dbReference>
<feature type="binding site" evidence="1">
    <location>
        <begin position="84"/>
        <end position="86"/>
    </location>
    <ligand>
        <name>S-adenosyl-L-methionine</name>
        <dbReference type="ChEBI" id="CHEBI:59789"/>
    </ligand>
</feature>
<keyword evidence="1 2" id="KW-0489">Methyltransferase</keyword>
<dbReference type="CDD" id="cd02440">
    <property type="entry name" value="AdoMet_MTases"/>
    <property type="match status" value="1"/>
</dbReference>
<dbReference type="EC" id="2.1.1.-" evidence="1"/>
<accession>A0A0F7SRR3</accession>
<feature type="binding site" evidence="1">
    <location>
        <position position="135"/>
    </location>
    <ligand>
        <name>S-adenosyl-L-methionine</name>
        <dbReference type="ChEBI" id="CHEBI:59789"/>
    </ligand>
</feature>
<sequence length="244" mass="26994">MTEIITGSPNLSRRSSTEDFFKDNADVGPDQRPTVLHQTTIVPFDGLERGCKLAIDASPGCGGVVWPAGEQPDLLAGKNVLELGAGTGILALVLGLKEPRANIYATDQEPLMPLLRENVALNGLESTVQASVLDWGESVLPKSIPKPDYVLMADCVYFEPSFPLLVRTLILLTDDQESQPIIYLAYKKRRKADKRFFTLLHKSFSSETIEDDPLKSTYDRQGLHLMVLSRKKQAIQGQGRKELE</sequence>
<comment type="similarity">
    <text evidence="1">Belongs to the class I-like SAM-binding methyltransferase superfamily. METTL21 family. EFM6 subfamily.</text>
</comment>
<feature type="binding site" evidence="1">
    <location>
        <position position="153"/>
    </location>
    <ligand>
        <name>S-adenosyl-L-methionine</name>
        <dbReference type="ChEBI" id="CHEBI:59789"/>
    </ligand>
</feature>
<organism evidence="2">
    <name type="scientific">Phaffia rhodozyma</name>
    <name type="common">Yeast</name>
    <name type="synonym">Xanthophyllomyces dendrorhous</name>
    <dbReference type="NCBI Taxonomy" id="264483"/>
    <lineage>
        <taxon>Eukaryota</taxon>
        <taxon>Fungi</taxon>
        <taxon>Dikarya</taxon>
        <taxon>Basidiomycota</taxon>
        <taxon>Agaricomycotina</taxon>
        <taxon>Tremellomycetes</taxon>
        <taxon>Cystofilobasidiales</taxon>
        <taxon>Mrakiaceae</taxon>
        <taxon>Phaffia</taxon>
    </lineage>
</organism>
<dbReference type="GO" id="GO:0032259">
    <property type="term" value="P:methylation"/>
    <property type="evidence" value="ECO:0007669"/>
    <property type="project" value="UniProtKB-KW"/>
</dbReference>
<dbReference type="HAMAP" id="MF_03198">
    <property type="entry name" value="Methyltr_EFM6"/>
    <property type="match status" value="1"/>
</dbReference>
<keyword evidence="1 2" id="KW-0808">Transferase</keyword>
<dbReference type="GO" id="GO:0005737">
    <property type="term" value="C:cytoplasm"/>
    <property type="evidence" value="ECO:0007669"/>
    <property type="project" value="UniProtKB-SubCell"/>
</dbReference>
<feature type="binding site" evidence="1">
    <location>
        <position position="66"/>
    </location>
    <ligand>
        <name>S-adenosyl-L-methionine</name>
        <dbReference type="ChEBI" id="CHEBI:59789"/>
    </ligand>
</feature>
<dbReference type="InterPro" id="IPR019410">
    <property type="entry name" value="Methyltransf_16"/>
</dbReference>
<gene>
    <name evidence="1" type="primary">EFM6</name>
</gene>
<feature type="binding site" evidence="1">
    <location>
        <position position="107"/>
    </location>
    <ligand>
        <name>S-adenosyl-L-methionine</name>
        <dbReference type="ChEBI" id="CHEBI:59789"/>
    </ligand>
</feature>
<proteinExistence type="inferred from homology"/>